<dbReference type="Proteomes" id="UP000015523">
    <property type="component" value="Unassembled WGS sequence"/>
</dbReference>
<keyword evidence="1" id="KW-0472">Membrane</keyword>
<evidence type="ECO:0000313" key="3">
    <source>
        <dbReference type="EMBL" id="EQB33982.1"/>
    </source>
</evidence>
<organism evidence="3 4">
    <name type="scientific">Sphingobium ummariense RL-3</name>
    <dbReference type="NCBI Taxonomy" id="1346791"/>
    <lineage>
        <taxon>Bacteria</taxon>
        <taxon>Pseudomonadati</taxon>
        <taxon>Pseudomonadota</taxon>
        <taxon>Alphaproteobacteria</taxon>
        <taxon>Sphingomonadales</taxon>
        <taxon>Sphingomonadaceae</taxon>
        <taxon>Sphingobium</taxon>
    </lineage>
</organism>
<dbReference type="EMBL" id="AUWY01000022">
    <property type="protein sequence ID" value="EQB33982.1"/>
    <property type="molecule type" value="Genomic_DNA"/>
</dbReference>
<feature type="domain" description="Bacterial virulence" evidence="2">
    <location>
        <begin position="50"/>
        <end position="232"/>
    </location>
</feature>
<evidence type="ECO:0000313" key="4">
    <source>
        <dbReference type="Proteomes" id="UP000015523"/>
    </source>
</evidence>
<evidence type="ECO:0000259" key="2">
    <source>
        <dbReference type="Pfam" id="PF06057"/>
    </source>
</evidence>
<proteinExistence type="predicted"/>
<dbReference type="Pfam" id="PF06057">
    <property type="entry name" value="VirJ"/>
    <property type="match status" value="1"/>
</dbReference>
<gene>
    <name evidence="3" type="ORF">M529_01270</name>
</gene>
<dbReference type="eggNOG" id="COG3946">
    <property type="taxonomic scope" value="Bacteria"/>
</dbReference>
<dbReference type="OrthoDB" id="9807916at2"/>
<protein>
    <recommendedName>
        <fullName evidence="2">Bacterial virulence domain-containing protein</fullName>
    </recommendedName>
</protein>
<keyword evidence="1" id="KW-0812">Transmembrane</keyword>
<dbReference type="Gene3D" id="3.40.50.1820">
    <property type="entry name" value="alpha/beta hydrolase"/>
    <property type="match status" value="1"/>
</dbReference>
<keyword evidence="1" id="KW-1133">Transmembrane helix</keyword>
<dbReference type="RefSeq" id="WP_021316310.1">
    <property type="nucleotide sequence ID" value="NZ_AUWY01000022.1"/>
</dbReference>
<feature type="transmembrane region" description="Helical" evidence="1">
    <location>
        <begin position="12"/>
        <end position="38"/>
    </location>
</feature>
<dbReference type="AlphaFoldDB" id="T0JAW2"/>
<dbReference type="STRING" id="1346791.M529_01270"/>
<dbReference type="InterPro" id="IPR010333">
    <property type="entry name" value="VirJ"/>
</dbReference>
<dbReference type="InterPro" id="IPR029058">
    <property type="entry name" value="AB_hydrolase_fold"/>
</dbReference>
<dbReference type="PATRIC" id="fig|1346791.3.peg.239"/>
<reference evidence="3 4" key="1">
    <citation type="journal article" date="2013" name="Genome Announc.">
        <title>Draft Genome Sequence of Sphingobium ummariense Strain RL-3, a Hexachlorocyclohexane-Degrading Bacterium.</title>
        <authorList>
            <person name="Kohli P."/>
            <person name="Dua A."/>
            <person name="Sangwan N."/>
            <person name="Oldach P."/>
            <person name="Khurana J.P."/>
            <person name="Lal R."/>
        </authorList>
    </citation>
    <scope>NUCLEOTIDE SEQUENCE [LARGE SCALE GENOMIC DNA]</scope>
    <source>
        <strain evidence="3 4">RL-3</strain>
    </source>
</reference>
<sequence>MTRSVSRRVLSGLGLVAVAIGLFFWWIGYIGGGTFIVFPAVRHGPKPPATVAIVLSGDMGLHFGMAPAIAARLARDGVPVVGVNSLAYFRATRTRRDATALLDQAMQRARAIAPSARLALIGQSYGADMVHVGLAGLPPSHRRAIALVALVVPENSVEFRASPGEIFTFAMSDQPALPTARKLDWAPLICIQGQEERDSLCPLLPHATRIALPGGHPLHHDPDTLYRALRPALVARHLI</sequence>
<name>T0JAW2_9SPHN</name>
<evidence type="ECO:0000256" key="1">
    <source>
        <dbReference type="SAM" id="Phobius"/>
    </source>
</evidence>
<keyword evidence="4" id="KW-1185">Reference proteome</keyword>
<accession>T0JAW2</accession>
<comment type="caution">
    <text evidence="3">The sequence shown here is derived from an EMBL/GenBank/DDBJ whole genome shotgun (WGS) entry which is preliminary data.</text>
</comment>
<dbReference type="SUPFAM" id="SSF53474">
    <property type="entry name" value="alpha/beta-Hydrolases"/>
    <property type="match status" value="1"/>
</dbReference>
<dbReference type="ESTHER" id="9sphn-t0jaw2">
    <property type="family name" value="VirJ"/>
</dbReference>